<accession>A0A4Z1NRH9</accession>
<name>A0A4Z1NRH9_9PEZI</name>
<dbReference type="EMBL" id="SNSC02000013">
    <property type="protein sequence ID" value="TID18722.1"/>
    <property type="molecule type" value="Genomic_DNA"/>
</dbReference>
<gene>
    <name evidence="2" type="ORF">E6O75_ATG05843</name>
</gene>
<evidence type="ECO:0000313" key="3">
    <source>
        <dbReference type="Proteomes" id="UP000298493"/>
    </source>
</evidence>
<feature type="region of interest" description="Disordered" evidence="1">
    <location>
        <begin position="1"/>
        <end position="24"/>
    </location>
</feature>
<dbReference type="Proteomes" id="UP000298493">
    <property type="component" value="Unassembled WGS sequence"/>
</dbReference>
<protein>
    <submittedName>
        <fullName evidence="2">Uncharacterized protein</fullName>
    </submittedName>
</protein>
<comment type="caution">
    <text evidence="2">The sequence shown here is derived from an EMBL/GenBank/DDBJ whole genome shotgun (WGS) entry which is preliminary data.</text>
</comment>
<evidence type="ECO:0000256" key="1">
    <source>
        <dbReference type="SAM" id="MobiDB-lite"/>
    </source>
</evidence>
<organism evidence="2 3">
    <name type="scientific">Venturia nashicola</name>
    <dbReference type="NCBI Taxonomy" id="86259"/>
    <lineage>
        <taxon>Eukaryota</taxon>
        <taxon>Fungi</taxon>
        <taxon>Dikarya</taxon>
        <taxon>Ascomycota</taxon>
        <taxon>Pezizomycotina</taxon>
        <taxon>Dothideomycetes</taxon>
        <taxon>Pleosporomycetidae</taxon>
        <taxon>Venturiales</taxon>
        <taxon>Venturiaceae</taxon>
        <taxon>Venturia</taxon>
    </lineage>
</organism>
<sequence length="175" mass="20375">MPRAWKQERHNRKPDTQPRPSRRQLLTLSNWRSTITTPTAHPPPATSFHTLPHELRQQILLQTFDTTSPFSDLSCHVARARVDDMERWAAILRLVNPCFIGDVDFVVGKWNEVLKEVFTKQRETYTDRLAALKERLPDDEVMSWADLDECIRELMAIKRLKCGHKNKTYAGVLRG</sequence>
<dbReference type="AlphaFoldDB" id="A0A4Z1NRH9"/>
<keyword evidence="3" id="KW-1185">Reference proteome</keyword>
<feature type="compositionally biased region" description="Basic and acidic residues" evidence="1">
    <location>
        <begin position="1"/>
        <end position="16"/>
    </location>
</feature>
<reference evidence="2 3" key="1">
    <citation type="submission" date="2019-04" db="EMBL/GenBank/DDBJ databases">
        <title>High contiguity whole genome sequence and gene annotation resource for two Venturia nashicola isolates.</title>
        <authorList>
            <person name="Prokchorchik M."/>
            <person name="Won K."/>
            <person name="Lee Y."/>
            <person name="Choi E.D."/>
            <person name="Segonzac C."/>
            <person name="Sohn K.H."/>
        </authorList>
    </citation>
    <scope>NUCLEOTIDE SEQUENCE [LARGE SCALE GENOMIC DNA]</scope>
    <source>
        <strain evidence="2 3">PRI2</strain>
    </source>
</reference>
<evidence type="ECO:0000313" key="2">
    <source>
        <dbReference type="EMBL" id="TID18722.1"/>
    </source>
</evidence>
<proteinExistence type="predicted"/>
<dbReference type="OrthoDB" id="10454827at2759"/>